<keyword evidence="1" id="KW-0812">Transmembrane</keyword>
<evidence type="ECO:0000256" key="1">
    <source>
        <dbReference type="SAM" id="Phobius"/>
    </source>
</evidence>
<dbReference type="HOGENOM" id="CLU_1038532_0_0_1"/>
<name>A0A0C9XI27_9AGAR</name>
<keyword evidence="3" id="KW-1185">Reference proteome</keyword>
<keyword evidence="1" id="KW-0472">Membrane</keyword>
<sequence length="268" mass="28135">MYRLLTLKTVFSLNVRNCTASVAICYRHEPTCFLNTVSVYGVWNWGNLDGNLSATYTIDGTSYSQTYTLPTSPKFSASDGDLPNFLLFNHGSLSDGNHTLVANLTICVKQALMIDYVTYSPSTSTATSTTNGTSSSHPATAAKKAMPVGAIAGGVVGDVVLLLVIIGFSWIRSRKSKKQDGNTDSTIGTRQAAPTLDTPSIPTSSSFAAIGPNKDHSRSGKAVGRGIVSARVVVKLALAFPTGLCRVGAESSHHAFCTSTGVSSLGLC</sequence>
<protein>
    <submittedName>
        <fullName evidence="2">Uncharacterized protein</fullName>
    </submittedName>
</protein>
<dbReference type="EMBL" id="KN838611">
    <property type="protein sequence ID" value="KIK01194.1"/>
    <property type="molecule type" value="Genomic_DNA"/>
</dbReference>
<proteinExistence type="predicted"/>
<dbReference type="AlphaFoldDB" id="A0A0C9XI27"/>
<evidence type="ECO:0000313" key="3">
    <source>
        <dbReference type="Proteomes" id="UP000054477"/>
    </source>
</evidence>
<evidence type="ECO:0000313" key="2">
    <source>
        <dbReference type="EMBL" id="KIK01194.1"/>
    </source>
</evidence>
<gene>
    <name evidence="2" type="ORF">K443DRAFT_578264</name>
</gene>
<dbReference type="Proteomes" id="UP000054477">
    <property type="component" value="Unassembled WGS sequence"/>
</dbReference>
<accession>A0A0C9XI27</accession>
<dbReference type="OrthoDB" id="2756615at2759"/>
<keyword evidence="1" id="KW-1133">Transmembrane helix</keyword>
<dbReference type="STRING" id="1095629.A0A0C9XI27"/>
<feature type="transmembrane region" description="Helical" evidence="1">
    <location>
        <begin position="148"/>
        <end position="171"/>
    </location>
</feature>
<reference evidence="3" key="2">
    <citation type="submission" date="2015-01" db="EMBL/GenBank/DDBJ databases">
        <title>Evolutionary Origins and Diversification of the Mycorrhizal Mutualists.</title>
        <authorList>
            <consortium name="DOE Joint Genome Institute"/>
            <consortium name="Mycorrhizal Genomics Consortium"/>
            <person name="Kohler A."/>
            <person name="Kuo A."/>
            <person name="Nagy L.G."/>
            <person name="Floudas D."/>
            <person name="Copeland A."/>
            <person name="Barry K.W."/>
            <person name="Cichocki N."/>
            <person name="Veneault-Fourrey C."/>
            <person name="LaButti K."/>
            <person name="Lindquist E.A."/>
            <person name="Lipzen A."/>
            <person name="Lundell T."/>
            <person name="Morin E."/>
            <person name="Murat C."/>
            <person name="Riley R."/>
            <person name="Ohm R."/>
            <person name="Sun H."/>
            <person name="Tunlid A."/>
            <person name="Henrissat B."/>
            <person name="Grigoriev I.V."/>
            <person name="Hibbett D.S."/>
            <person name="Martin F."/>
        </authorList>
    </citation>
    <scope>NUCLEOTIDE SEQUENCE [LARGE SCALE GENOMIC DNA]</scope>
    <source>
        <strain evidence="3">LaAM-08-1</strain>
    </source>
</reference>
<organism evidence="2 3">
    <name type="scientific">Laccaria amethystina LaAM-08-1</name>
    <dbReference type="NCBI Taxonomy" id="1095629"/>
    <lineage>
        <taxon>Eukaryota</taxon>
        <taxon>Fungi</taxon>
        <taxon>Dikarya</taxon>
        <taxon>Basidiomycota</taxon>
        <taxon>Agaricomycotina</taxon>
        <taxon>Agaricomycetes</taxon>
        <taxon>Agaricomycetidae</taxon>
        <taxon>Agaricales</taxon>
        <taxon>Agaricineae</taxon>
        <taxon>Hydnangiaceae</taxon>
        <taxon>Laccaria</taxon>
    </lineage>
</organism>
<reference evidence="2 3" key="1">
    <citation type="submission" date="2014-04" db="EMBL/GenBank/DDBJ databases">
        <authorList>
            <consortium name="DOE Joint Genome Institute"/>
            <person name="Kuo A."/>
            <person name="Kohler A."/>
            <person name="Nagy L.G."/>
            <person name="Floudas D."/>
            <person name="Copeland A."/>
            <person name="Barry K.W."/>
            <person name="Cichocki N."/>
            <person name="Veneault-Fourrey C."/>
            <person name="LaButti K."/>
            <person name="Lindquist E.A."/>
            <person name="Lipzen A."/>
            <person name="Lundell T."/>
            <person name="Morin E."/>
            <person name="Murat C."/>
            <person name="Sun H."/>
            <person name="Tunlid A."/>
            <person name="Henrissat B."/>
            <person name="Grigoriev I.V."/>
            <person name="Hibbett D.S."/>
            <person name="Martin F."/>
            <person name="Nordberg H.P."/>
            <person name="Cantor M.N."/>
            <person name="Hua S.X."/>
        </authorList>
    </citation>
    <scope>NUCLEOTIDE SEQUENCE [LARGE SCALE GENOMIC DNA]</scope>
    <source>
        <strain evidence="2 3">LaAM-08-1</strain>
    </source>
</reference>